<gene>
    <name evidence="2" type="ORF">F7725_028462</name>
</gene>
<feature type="compositionally biased region" description="Acidic residues" evidence="1">
    <location>
        <begin position="75"/>
        <end position="85"/>
    </location>
</feature>
<evidence type="ECO:0000256" key="1">
    <source>
        <dbReference type="SAM" id="MobiDB-lite"/>
    </source>
</evidence>
<evidence type="ECO:0000313" key="2">
    <source>
        <dbReference type="EMBL" id="KAF3835904.1"/>
    </source>
</evidence>
<dbReference type="Proteomes" id="UP000518266">
    <property type="component" value="Unassembled WGS sequence"/>
</dbReference>
<comment type="caution">
    <text evidence="2">The sequence shown here is derived from an EMBL/GenBank/DDBJ whole genome shotgun (WGS) entry which is preliminary data.</text>
</comment>
<evidence type="ECO:0000313" key="3">
    <source>
        <dbReference type="Proteomes" id="UP000518266"/>
    </source>
</evidence>
<dbReference type="AlphaFoldDB" id="A0A7J5XFU8"/>
<sequence>MAECLTPLEKQMCDFFIRVEIRGKRGRGMPVLLKPSMVTAMELLAGTREMCGMNKENIYMFARPGALSAYREQMESNDQEDSSDEGEPHEATTEATEEEGHSTEVTLSASGKRRGTCGRKTHDAFHPHVQGTSEDRLHSMHKCRIACAQGLKLVWGKELCKKQNNCPKEKDLFSGLIIMYL</sequence>
<reference evidence="2 3" key="1">
    <citation type="submission" date="2020-03" db="EMBL/GenBank/DDBJ databases">
        <title>Dissostichus mawsoni Genome sequencing and assembly.</title>
        <authorList>
            <person name="Park H."/>
        </authorList>
    </citation>
    <scope>NUCLEOTIDE SEQUENCE [LARGE SCALE GENOMIC DNA]</scope>
    <source>
        <strain evidence="2">DM0001</strain>
        <tissue evidence="2">Muscle</tissue>
    </source>
</reference>
<feature type="region of interest" description="Disordered" evidence="1">
    <location>
        <begin position="72"/>
        <end position="133"/>
    </location>
</feature>
<feature type="compositionally biased region" description="Basic and acidic residues" evidence="1">
    <location>
        <begin position="86"/>
        <end position="102"/>
    </location>
</feature>
<proteinExistence type="predicted"/>
<accession>A0A7J5XFU8</accession>
<dbReference type="OrthoDB" id="6609197at2759"/>
<dbReference type="PANTHER" id="PTHR33480">
    <property type="entry name" value="SET DOMAIN-CONTAINING PROTEIN-RELATED"/>
    <property type="match status" value="1"/>
</dbReference>
<dbReference type="PANTHER" id="PTHR33480:SF5">
    <property type="entry name" value="SI:DKEY-51D8.9"/>
    <property type="match status" value="1"/>
</dbReference>
<protein>
    <submittedName>
        <fullName evidence="2">Uncharacterized protein</fullName>
    </submittedName>
</protein>
<name>A0A7J5XFU8_DISMA</name>
<keyword evidence="3" id="KW-1185">Reference proteome</keyword>
<dbReference type="EMBL" id="JAAKFY010000024">
    <property type="protein sequence ID" value="KAF3835904.1"/>
    <property type="molecule type" value="Genomic_DNA"/>
</dbReference>
<organism evidence="2 3">
    <name type="scientific">Dissostichus mawsoni</name>
    <name type="common">Antarctic cod</name>
    <dbReference type="NCBI Taxonomy" id="36200"/>
    <lineage>
        <taxon>Eukaryota</taxon>
        <taxon>Metazoa</taxon>
        <taxon>Chordata</taxon>
        <taxon>Craniata</taxon>
        <taxon>Vertebrata</taxon>
        <taxon>Euteleostomi</taxon>
        <taxon>Actinopterygii</taxon>
        <taxon>Neopterygii</taxon>
        <taxon>Teleostei</taxon>
        <taxon>Neoteleostei</taxon>
        <taxon>Acanthomorphata</taxon>
        <taxon>Eupercaria</taxon>
        <taxon>Perciformes</taxon>
        <taxon>Notothenioidei</taxon>
        <taxon>Nototheniidae</taxon>
        <taxon>Dissostichus</taxon>
    </lineage>
</organism>